<dbReference type="EMBL" id="JACGCI010000193">
    <property type="protein sequence ID" value="KAF6742219.1"/>
    <property type="molecule type" value="Genomic_DNA"/>
</dbReference>
<proteinExistence type="predicted"/>
<evidence type="ECO:0008006" key="4">
    <source>
        <dbReference type="Google" id="ProtNLM"/>
    </source>
</evidence>
<evidence type="ECO:0000313" key="2">
    <source>
        <dbReference type="EMBL" id="KAF6742219.1"/>
    </source>
</evidence>
<dbReference type="Proteomes" id="UP000521943">
    <property type="component" value="Unassembled WGS sequence"/>
</dbReference>
<feature type="region of interest" description="Disordered" evidence="1">
    <location>
        <begin position="1"/>
        <end position="64"/>
    </location>
</feature>
<feature type="region of interest" description="Disordered" evidence="1">
    <location>
        <begin position="205"/>
        <end position="259"/>
    </location>
</feature>
<organism evidence="2 3">
    <name type="scientific">Ephemerocybe angulata</name>
    <dbReference type="NCBI Taxonomy" id="980116"/>
    <lineage>
        <taxon>Eukaryota</taxon>
        <taxon>Fungi</taxon>
        <taxon>Dikarya</taxon>
        <taxon>Basidiomycota</taxon>
        <taxon>Agaricomycotina</taxon>
        <taxon>Agaricomycetes</taxon>
        <taxon>Agaricomycetidae</taxon>
        <taxon>Agaricales</taxon>
        <taxon>Agaricineae</taxon>
        <taxon>Psathyrellaceae</taxon>
        <taxon>Ephemerocybe</taxon>
    </lineage>
</organism>
<name>A0A8H6LU21_9AGAR</name>
<accession>A0A8H6LU21</accession>
<dbReference type="AlphaFoldDB" id="A0A8H6LU21"/>
<keyword evidence="3" id="KW-1185">Reference proteome</keyword>
<reference evidence="2 3" key="1">
    <citation type="submission" date="2020-07" db="EMBL/GenBank/DDBJ databases">
        <title>Comparative genomics of pyrophilous fungi reveals a link between fire events and developmental genes.</title>
        <authorList>
            <consortium name="DOE Joint Genome Institute"/>
            <person name="Steindorff A.S."/>
            <person name="Carver A."/>
            <person name="Calhoun S."/>
            <person name="Stillman K."/>
            <person name="Liu H."/>
            <person name="Lipzen A."/>
            <person name="Pangilinan J."/>
            <person name="Labutti K."/>
            <person name="Bruns T.D."/>
            <person name="Grigoriev I.V."/>
        </authorList>
    </citation>
    <scope>NUCLEOTIDE SEQUENCE [LARGE SCALE GENOMIC DNA]</scope>
    <source>
        <strain evidence="2 3">CBS 144469</strain>
    </source>
</reference>
<feature type="compositionally biased region" description="Low complexity" evidence="1">
    <location>
        <begin position="31"/>
        <end position="50"/>
    </location>
</feature>
<comment type="caution">
    <text evidence="2">The sequence shown here is derived from an EMBL/GenBank/DDBJ whole genome shotgun (WGS) entry which is preliminary data.</text>
</comment>
<feature type="compositionally biased region" description="Basic and acidic residues" evidence="1">
    <location>
        <begin position="234"/>
        <end position="249"/>
    </location>
</feature>
<feature type="region of interest" description="Disordered" evidence="1">
    <location>
        <begin position="167"/>
        <end position="187"/>
    </location>
</feature>
<dbReference type="OrthoDB" id="3265199at2759"/>
<evidence type="ECO:0000313" key="3">
    <source>
        <dbReference type="Proteomes" id="UP000521943"/>
    </source>
</evidence>
<sequence>MPRTRRQTAQNPSPLPSPVPSEQEPEPTARSSSIASSDDAHTSPSRSPSPDRVSKQVKNARQPNWRAWQDRALIEEALSLKPFLESKGAPIQEAWDTLADTMHRHTAQNGGTSIDRTGAACRARFKVIMDAHKRNEARSLQDTGTNEDVNEHIMRLTTIAALIKDHEDEKERKAASAKSRTSAETKAALELRDAAMKGTVKRDTLTDIAELPGSTVRERQGQRRKRARSPSMNDSEKENMDGDCGDQRPRKVRRSVNSILRDSLEQRAKSDNIALEAARARDETRQVQLVDRLDRMTEGITALTELTRQKMEQDREQNDTMKIILGAVLKK</sequence>
<gene>
    <name evidence="2" type="ORF">DFP72DRAFT_1179447</name>
</gene>
<protein>
    <recommendedName>
        <fullName evidence="4">Myb-like domain-containing protein</fullName>
    </recommendedName>
</protein>
<evidence type="ECO:0000256" key="1">
    <source>
        <dbReference type="SAM" id="MobiDB-lite"/>
    </source>
</evidence>